<dbReference type="AlphaFoldDB" id="A0A084VFP1"/>
<dbReference type="OrthoDB" id="10035640at2759"/>
<feature type="compositionally biased region" description="Low complexity" evidence="7">
    <location>
        <begin position="154"/>
        <end position="175"/>
    </location>
</feature>
<feature type="region of interest" description="Disordered" evidence="7">
    <location>
        <begin position="1"/>
        <end position="57"/>
    </location>
</feature>
<dbReference type="GO" id="GO:1903744">
    <property type="term" value="P:positive regulation of anterograde synaptic vesicle transport"/>
    <property type="evidence" value="ECO:0007669"/>
    <property type="project" value="TreeGrafter"/>
</dbReference>
<feature type="compositionally biased region" description="Polar residues" evidence="7">
    <location>
        <begin position="135"/>
        <end position="146"/>
    </location>
</feature>
<dbReference type="InterPro" id="IPR018780">
    <property type="entry name" value="TBORCS5"/>
</dbReference>
<dbReference type="VEuPathDB" id="VectorBase:ASIC003945"/>
<evidence type="ECO:0000256" key="3">
    <source>
        <dbReference type="ARBA" id="ARBA00022300"/>
    </source>
</evidence>
<dbReference type="STRING" id="74873.A0A084VFP1"/>
<keyword evidence="6" id="KW-0449">Lipoprotein</keyword>
<comment type="similarity">
    <text evidence="2">Belongs to the BORCS5 family.</text>
</comment>
<sequence>MGSEHSAQLQQQAGVADGAGGALRAGSLHRHSTTATAASARAGMGGNASGGKLQRGNTIAVTGGGGIGSASTGSVGGAGGIPDDGYSTSSATPSSAYICDSRPVSPPMSVCSDSDLPYISYTDKPIGDSPKLRNKQQTKQVKSRPNSAIIMNRSSQQQQQQQQYQHHYQHQQHSQPFESGRGGSAPSGRGRPISAAGAHSIVVVKSGAAKDVGIEKDDDIVRLQSVPMFLPVMRGTLTLPANRDPDVLERLQPTHLINMCSRLQSHFNTCAMHVSSEQQQITNKIKEVDQEISSALAQLVQKQKLYTSYAETFSKVRQISQQLTRCNDILNQNIESMEYLNNLLSVDDRLEPFVWKTE</sequence>
<feature type="compositionally biased region" description="Low complexity" evidence="7">
    <location>
        <begin position="7"/>
        <end position="16"/>
    </location>
</feature>
<dbReference type="GO" id="GO:0030672">
    <property type="term" value="C:synaptic vesicle membrane"/>
    <property type="evidence" value="ECO:0007669"/>
    <property type="project" value="TreeGrafter"/>
</dbReference>
<evidence type="ECO:0000256" key="4">
    <source>
        <dbReference type="ARBA" id="ARBA00023136"/>
    </source>
</evidence>
<evidence type="ECO:0000256" key="6">
    <source>
        <dbReference type="ARBA" id="ARBA00023288"/>
    </source>
</evidence>
<protein>
    <recommendedName>
        <fullName evidence="3">BLOC-1-related complex subunit 5</fullName>
    </recommendedName>
</protein>
<dbReference type="EnsemblMetazoa" id="ASIC003945-RA">
    <property type="protein sequence ID" value="ASIC003945-PA"/>
    <property type="gene ID" value="ASIC003945"/>
</dbReference>
<dbReference type="OMA" id="RMQTHLN"/>
<feature type="region of interest" description="Disordered" evidence="7">
    <location>
        <begin position="121"/>
        <end position="193"/>
    </location>
</feature>
<comment type="subcellular location">
    <subcellularLocation>
        <location evidence="1">Lysosome membrane</location>
        <topology evidence="1">Lipid-anchor</topology>
        <orientation evidence="1">Cytoplasmic side</orientation>
    </subcellularLocation>
</comment>
<evidence type="ECO:0000256" key="2">
    <source>
        <dbReference type="ARBA" id="ARBA00010235"/>
    </source>
</evidence>
<dbReference type="CDD" id="cd22789">
    <property type="entry name" value="BORCS5-like"/>
    <property type="match status" value="1"/>
</dbReference>
<keyword evidence="10" id="KW-1185">Reference proteome</keyword>
<reference evidence="8 10" key="1">
    <citation type="journal article" date="2014" name="BMC Genomics">
        <title>Genome sequence of Anopheles sinensis provides insight into genetics basis of mosquito competence for malaria parasites.</title>
        <authorList>
            <person name="Zhou D."/>
            <person name="Zhang D."/>
            <person name="Ding G."/>
            <person name="Shi L."/>
            <person name="Hou Q."/>
            <person name="Ye Y."/>
            <person name="Xu Y."/>
            <person name="Zhou H."/>
            <person name="Xiong C."/>
            <person name="Li S."/>
            <person name="Yu J."/>
            <person name="Hong S."/>
            <person name="Yu X."/>
            <person name="Zou P."/>
            <person name="Chen C."/>
            <person name="Chang X."/>
            <person name="Wang W."/>
            <person name="Lv Y."/>
            <person name="Sun Y."/>
            <person name="Ma L."/>
            <person name="Shen B."/>
            <person name="Zhu C."/>
        </authorList>
    </citation>
    <scope>NUCLEOTIDE SEQUENCE [LARGE SCALE GENOMIC DNA]</scope>
</reference>
<gene>
    <name evidence="8" type="ORF">ZHAS_00003945</name>
</gene>
<dbReference type="GO" id="GO:0032418">
    <property type="term" value="P:lysosome localization"/>
    <property type="evidence" value="ECO:0007669"/>
    <property type="project" value="InterPro"/>
</dbReference>
<proteinExistence type="inferred from homology"/>
<dbReference type="EMBL" id="KE524793">
    <property type="protein sequence ID" value="KFB36785.1"/>
    <property type="molecule type" value="Genomic_DNA"/>
</dbReference>
<keyword evidence="5" id="KW-0458">Lysosome</keyword>
<dbReference type="Proteomes" id="UP000030765">
    <property type="component" value="Unassembled WGS sequence"/>
</dbReference>
<dbReference type="Pfam" id="PF10158">
    <property type="entry name" value="LOH1CR12"/>
    <property type="match status" value="1"/>
</dbReference>
<evidence type="ECO:0000256" key="1">
    <source>
        <dbReference type="ARBA" id="ARBA00004122"/>
    </source>
</evidence>
<dbReference type="GO" id="GO:0072384">
    <property type="term" value="P:organelle transport along microtubule"/>
    <property type="evidence" value="ECO:0007669"/>
    <property type="project" value="TreeGrafter"/>
</dbReference>
<dbReference type="PANTHER" id="PTHR31634">
    <property type="entry name" value="BLOC-1-RELATED COMPLEX SUBUNIT 5"/>
    <property type="match status" value="1"/>
</dbReference>
<reference evidence="9" key="2">
    <citation type="submission" date="2020-05" db="UniProtKB">
        <authorList>
            <consortium name="EnsemblMetazoa"/>
        </authorList>
    </citation>
    <scope>IDENTIFICATION</scope>
</reference>
<feature type="compositionally biased region" description="Low complexity" evidence="7">
    <location>
        <begin position="33"/>
        <end position="42"/>
    </location>
</feature>
<dbReference type="GO" id="GO:0098574">
    <property type="term" value="C:cytoplasmic side of lysosomal membrane"/>
    <property type="evidence" value="ECO:0007669"/>
    <property type="project" value="TreeGrafter"/>
</dbReference>
<dbReference type="GO" id="GO:0099078">
    <property type="term" value="C:BORC complex"/>
    <property type="evidence" value="ECO:0007669"/>
    <property type="project" value="TreeGrafter"/>
</dbReference>
<name>A0A084VFP1_ANOSI</name>
<evidence type="ECO:0000256" key="5">
    <source>
        <dbReference type="ARBA" id="ARBA00023228"/>
    </source>
</evidence>
<evidence type="ECO:0000313" key="9">
    <source>
        <dbReference type="EnsemblMetazoa" id="ASIC003945-PA"/>
    </source>
</evidence>
<dbReference type="VEuPathDB" id="VectorBase:ASIS023695"/>
<evidence type="ECO:0000313" key="8">
    <source>
        <dbReference type="EMBL" id="KFB36785.1"/>
    </source>
</evidence>
<keyword evidence="4" id="KW-0472">Membrane</keyword>
<dbReference type="EMBL" id="ATLV01012451">
    <property type="status" value="NOT_ANNOTATED_CDS"/>
    <property type="molecule type" value="Genomic_DNA"/>
</dbReference>
<organism evidence="9 10">
    <name type="scientific">Anopheles sinensis</name>
    <name type="common">Mosquito</name>
    <dbReference type="NCBI Taxonomy" id="74873"/>
    <lineage>
        <taxon>Eukaryota</taxon>
        <taxon>Metazoa</taxon>
        <taxon>Ecdysozoa</taxon>
        <taxon>Arthropoda</taxon>
        <taxon>Hexapoda</taxon>
        <taxon>Insecta</taxon>
        <taxon>Pterygota</taxon>
        <taxon>Neoptera</taxon>
        <taxon>Endopterygota</taxon>
        <taxon>Diptera</taxon>
        <taxon>Nematocera</taxon>
        <taxon>Culicoidea</taxon>
        <taxon>Culicidae</taxon>
        <taxon>Anophelinae</taxon>
        <taxon>Anopheles</taxon>
    </lineage>
</organism>
<accession>A0A084VFP1</accession>
<evidence type="ECO:0000256" key="7">
    <source>
        <dbReference type="SAM" id="MobiDB-lite"/>
    </source>
</evidence>
<evidence type="ECO:0000313" key="10">
    <source>
        <dbReference type="Proteomes" id="UP000030765"/>
    </source>
</evidence>
<dbReference type="PANTHER" id="PTHR31634:SF2">
    <property type="entry name" value="BLOC-1-RELATED COMPLEX SUBUNIT 5"/>
    <property type="match status" value="1"/>
</dbReference>